<dbReference type="EMBL" id="AAHYIA010000007">
    <property type="protein sequence ID" value="ECB6706994.1"/>
    <property type="molecule type" value="Genomic_DNA"/>
</dbReference>
<dbReference type="EMBL" id="AAKMKW010000027">
    <property type="protein sequence ID" value="ECT3327404.1"/>
    <property type="molecule type" value="Genomic_DNA"/>
</dbReference>
<evidence type="ECO:0000313" key="11">
    <source>
        <dbReference type="Proteomes" id="UP000322618"/>
    </source>
</evidence>
<accession>A0A3U8JGG8</accession>
<evidence type="ECO:0000313" key="2">
    <source>
        <dbReference type="EMBL" id="ECB6706994.1"/>
    </source>
</evidence>
<gene>
    <name evidence="3" type="ORF">CW117_06665</name>
    <name evidence="6" type="ORF">D0215_04625</name>
    <name evidence="5" type="ORF">D2K49_13575</name>
    <name evidence="4" type="ORF">DK664_11245</name>
    <name evidence="8" type="ORF">DPL19_08285</name>
    <name evidence="7" type="ORF">DT992_07870</name>
    <name evidence="2" type="ORF">E0U36_09300</name>
    <name evidence="10" type="ORF">E4933_06540</name>
    <name evidence="9" type="ORF">G2910_02560</name>
</gene>
<dbReference type="EMBL" id="DAAQUD010000001">
    <property type="protein sequence ID" value="HAE0879044.1"/>
    <property type="molecule type" value="Genomic_DNA"/>
</dbReference>
<name>A0A3U8JGG8_SALMO</name>
<sequence length="70" mass="8144">MQEGGQLVNPQELTQVSDWGEQTQPTHLQPEGCRVWAITSCRPYHPYHPCRQQRLNQEHRFSAGRSPCTR</sequence>
<reference evidence="2" key="6">
    <citation type="submission" date="2019-03" db="EMBL/GenBank/DDBJ databases">
        <authorList>
            <person name="Ashton P.M."/>
            <person name="Dallman T."/>
            <person name="Nair S."/>
            <person name="De Pinna E."/>
            <person name="Peters T."/>
            <person name="Grant K."/>
        </authorList>
    </citation>
    <scope>NUCLEOTIDE SEQUENCE</scope>
    <source>
        <strain evidence="2">319650</strain>
    </source>
</reference>
<protein>
    <submittedName>
        <fullName evidence="8">Uncharacterized protein</fullName>
    </submittedName>
</protein>
<dbReference type="AlphaFoldDB" id="A0A3U8JGG8"/>
<evidence type="ECO:0000313" key="8">
    <source>
        <dbReference type="EMBL" id="ECV3150195.1"/>
    </source>
</evidence>
<dbReference type="EMBL" id="AAKKUG010000002">
    <property type="protein sequence ID" value="ECS8998773.1"/>
    <property type="molecule type" value="Genomic_DNA"/>
</dbReference>
<dbReference type="EMBL" id="AAKSUE010000004">
    <property type="protein sequence ID" value="ECV0719011.1"/>
    <property type="molecule type" value="Genomic_DNA"/>
</dbReference>
<reference evidence="8" key="2">
    <citation type="submission" date="2018-06" db="EMBL/GenBank/DDBJ databases">
        <authorList>
            <consortium name="NARMS: The National Antimicrobial Resistance Monitoring System"/>
        </authorList>
    </citation>
    <scope>NUCLEOTIDE SEQUENCE</scope>
    <source>
        <strain evidence="3">FSIS11705537</strain>
        <strain evidence="8">FSIS11810643</strain>
    </source>
</reference>
<reference evidence="5" key="3">
    <citation type="submission" date="2018-08" db="EMBL/GenBank/DDBJ databases">
        <authorList>
            <consortium name="GenomeTrakr network: Whole genome sequencing for foodborne pathogen traceback"/>
        </authorList>
    </citation>
    <scope>NUCLEOTIDE SEQUENCE</scope>
    <source>
        <strain evidence="4">FSIS11809966</strain>
        <strain evidence="7">FSIS11811659</strain>
        <strain evidence="6">FSIS11813078</strain>
        <strain evidence="5">FSIS11813543</strain>
    </source>
</reference>
<reference evidence="10" key="5">
    <citation type="submission" date="2019-03" db="EMBL/GenBank/DDBJ databases">
        <authorList>
            <person name="Levent G."/>
            <person name="Schlochtermeier A."/>
            <person name="Ives S.E."/>
            <person name="Norman K.N."/>
            <person name="Lawhon S.D."/>
            <person name="Loneragan G.H."/>
            <person name="Anderson R.C."/>
            <person name="Scott H.M."/>
        </authorList>
    </citation>
    <scope>NUCLEOTIDE SEQUENCE</scope>
    <source>
        <strain evidence="10">ME2L-19-263</strain>
    </source>
</reference>
<evidence type="ECO:0000313" key="3">
    <source>
        <dbReference type="EMBL" id="ECS8998773.1"/>
    </source>
</evidence>
<reference evidence="9" key="1">
    <citation type="journal article" date="2018" name="Genome Biol.">
        <title>SKESA: strategic k-mer extension for scrupulous assemblies.</title>
        <authorList>
            <person name="Souvorov A."/>
            <person name="Agarwala R."/>
            <person name="Lipman D.J."/>
        </authorList>
    </citation>
    <scope>NUCLEOTIDE SEQUENCE</scope>
    <source>
        <strain evidence="9">Salmonella enterica</strain>
    </source>
</reference>
<feature type="region of interest" description="Disordered" evidence="1">
    <location>
        <begin position="1"/>
        <end position="27"/>
    </location>
</feature>
<evidence type="ECO:0000313" key="5">
    <source>
        <dbReference type="EMBL" id="ECT3327404.1"/>
    </source>
</evidence>
<dbReference type="EMBL" id="AAKSCW010000008">
    <property type="protein sequence ID" value="ECV3150195.1"/>
    <property type="molecule type" value="Genomic_DNA"/>
</dbReference>
<reference evidence="9" key="7">
    <citation type="submission" date="2019-04" db="EMBL/GenBank/DDBJ databases">
        <authorList>
            <consortium name="NCBI Pathogen Detection Project"/>
        </authorList>
    </citation>
    <scope>NUCLEOTIDE SEQUENCE</scope>
    <source>
        <strain evidence="9">Salmonella enterica</strain>
    </source>
</reference>
<proteinExistence type="predicted"/>
<dbReference type="EMBL" id="AAKLCW010000026">
    <property type="protein sequence ID" value="ECS9168958.1"/>
    <property type="molecule type" value="Genomic_DNA"/>
</dbReference>
<comment type="caution">
    <text evidence="8">The sequence shown here is derived from an EMBL/GenBank/DDBJ whole genome shotgun (WGS) entry which is preliminary data.</text>
</comment>
<evidence type="ECO:0000313" key="4">
    <source>
        <dbReference type="EMBL" id="ECS9168958.1"/>
    </source>
</evidence>
<feature type="compositionally biased region" description="Polar residues" evidence="1">
    <location>
        <begin position="8"/>
        <end position="27"/>
    </location>
</feature>
<evidence type="ECO:0000313" key="7">
    <source>
        <dbReference type="EMBL" id="ECV2332989.1"/>
    </source>
</evidence>
<organism evidence="8">
    <name type="scientific">Salmonella montevideo</name>
    <dbReference type="NCBI Taxonomy" id="115981"/>
    <lineage>
        <taxon>Bacteria</taxon>
        <taxon>Pseudomonadati</taxon>
        <taxon>Pseudomonadota</taxon>
        <taxon>Gammaproteobacteria</taxon>
        <taxon>Enterobacterales</taxon>
        <taxon>Enterobacteriaceae</taxon>
        <taxon>Salmonella</taxon>
    </lineage>
</organism>
<reference evidence="10 11" key="4">
    <citation type="journal article" date="2019" name="Proc. Natl. Acad. Sci. U.S.A.">
        <title>Microbiome composition shapes rapid genomic adaptation of Drosophila melanogaster.</title>
        <authorList>
            <person name="Rudman S.M."/>
            <person name="Greenblum S."/>
            <person name="Hughes R.C."/>
            <person name="Rajpurohit S."/>
            <person name="Kiratli O."/>
            <person name="Lowder D.B."/>
            <person name="Lemmon S.G."/>
            <person name="Petrov D.A."/>
            <person name="Chaston J.M."/>
            <person name="Schmidt P."/>
        </authorList>
    </citation>
    <scope>NUCLEOTIDE SEQUENCE [LARGE SCALE GENOMIC DNA]</scope>
    <source>
        <strain evidence="10 11">ME2L-19-263</strain>
    </source>
</reference>
<dbReference type="Proteomes" id="UP000322618">
    <property type="component" value="Unassembled WGS sequence"/>
</dbReference>
<evidence type="ECO:0000313" key="10">
    <source>
        <dbReference type="EMBL" id="KAA7155668.1"/>
    </source>
</evidence>
<dbReference type="EMBL" id="AAKSJB010000009">
    <property type="protein sequence ID" value="ECV2332989.1"/>
    <property type="molecule type" value="Genomic_DNA"/>
</dbReference>
<dbReference type="EMBL" id="SRBT01000002">
    <property type="protein sequence ID" value="KAA7155668.1"/>
    <property type="molecule type" value="Genomic_DNA"/>
</dbReference>
<evidence type="ECO:0000313" key="9">
    <source>
        <dbReference type="EMBL" id="HAE0879044.1"/>
    </source>
</evidence>
<evidence type="ECO:0000313" key="6">
    <source>
        <dbReference type="EMBL" id="ECV0719011.1"/>
    </source>
</evidence>
<evidence type="ECO:0000256" key="1">
    <source>
        <dbReference type="SAM" id="MobiDB-lite"/>
    </source>
</evidence>